<accession>A0A2S9H204</accession>
<protein>
    <submittedName>
        <fullName evidence="1">Uncharacterized protein</fullName>
    </submittedName>
</protein>
<dbReference type="AlphaFoldDB" id="A0A2S9H204"/>
<evidence type="ECO:0000313" key="2">
    <source>
        <dbReference type="Proteomes" id="UP000237839"/>
    </source>
</evidence>
<dbReference type="EMBL" id="PUGF01000005">
    <property type="protein sequence ID" value="PRC93896.1"/>
    <property type="molecule type" value="Genomic_DNA"/>
</dbReference>
<gene>
    <name evidence="1" type="ORF">S2091_1505</name>
</gene>
<organism evidence="1 2">
    <name type="scientific">Solimicrobium silvestre</name>
    <dbReference type="NCBI Taxonomy" id="2099400"/>
    <lineage>
        <taxon>Bacteria</taxon>
        <taxon>Pseudomonadati</taxon>
        <taxon>Pseudomonadota</taxon>
        <taxon>Betaproteobacteria</taxon>
        <taxon>Burkholderiales</taxon>
        <taxon>Oxalobacteraceae</taxon>
        <taxon>Solimicrobium</taxon>
    </lineage>
</organism>
<proteinExistence type="predicted"/>
<reference evidence="1 2" key="1">
    <citation type="submission" date="2018-02" db="EMBL/GenBank/DDBJ databases">
        <title>Solimicrobium silvestre gen. nov., sp. nov., isolated from alpine forest soil.</title>
        <authorList>
            <person name="Margesin R."/>
            <person name="Albuquerque L."/>
            <person name="Zhang D.-C."/>
            <person name="Froufe H.J.C."/>
            <person name="Severino R."/>
            <person name="Roxo I."/>
            <person name="Egas C."/>
            <person name="Da Costa M.S."/>
        </authorList>
    </citation>
    <scope>NUCLEOTIDE SEQUENCE [LARGE SCALE GENOMIC DNA]</scope>
    <source>
        <strain evidence="1 2">S20-91</strain>
    </source>
</reference>
<sequence>MKEFCKKAIAYVKEPVTGGAVAVNGFEGAVNLTSN</sequence>
<comment type="caution">
    <text evidence="1">The sequence shown here is derived from an EMBL/GenBank/DDBJ whole genome shotgun (WGS) entry which is preliminary data.</text>
</comment>
<dbReference type="Proteomes" id="UP000237839">
    <property type="component" value="Unassembled WGS sequence"/>
</dbReference>
<name>A0A2S9H204_9BURK</name>
<keyword evidence="2" id="KW-1185">Reference proteome</keyword>
<evidence type="ECO:0000313" key="1">
    <source>
        <dbReference type="EMBL" id="PRC93896.1"/>
    </source>
</evidence>